<dbReference type="GO" id="GO:0005737">
    <property type="term" value="C:cytoplasm"/>
    <property type="evidence" value="ECO:0007669"/>
    <property type="project" value="TreeGrafter"/>
</dbReference>
<dbReference type="PROSITE" id="PS50191">
    <property type="entry name" value="CRAL_TRIO"/>
    <property type="match status" value="1"/>
</dbReference>
<dbReference type="InterPro" id="IPR051064">
    <property type="entry name" value="SEC14/CRAL-TRIO_domain"/>
</dbReference>
<dbReference type="InterPro" id="IPR036598">
    <property type="entry name" value="GOLD_dom_sf"/>
</dbReference>
<dbReference type="InterPro" id="IPR011074">
    <property type="entry name" value="CRAL/TRIO_N_dom"/>
</dbReference>
<dbReference type="InterPro" id="IPR001251">
    <property type="entry name" value="CRAL-TRIO_dom"/>
</dbReference>
<protein>
    <recommendedName>
        <fullName evidence="1">CRAL-TRIO domain-containing protein</fullName>
    </recommendedName>
</protein>
<name>A0A085MMA2_9BILA</name>
<feature type="domain" description="CRAL-TRIO" evidence="1">
    <location>
        <begin position="90"/>
        <end position="301"/>
    </location>
</feature>
<proteinExistence type="predicted"/>
<dbReference type="Gene3D" id="2.60.120.680">
    <property type="entry name" value="GOLD domain"/>
    <property type="match status" value="1"/>
</dbReference>
<dbReference type="InterPro" id="IPR036273">
    <property type="entry name" value="CRAL/TRIO_N_dom_sf"/>
</dbReference>
<organism evidence="2 3">
    <name type="scientific">Trichuris suis</name>
    <name type="common">pig whipworm</name>
    <dbReference type="NCBI Taxonomy" id="68888"/>
    <lineage>
        <taxon>Eukaryota</taxon>
        <taxon>Metazoa</taxon>
        <taxon>Ecdysozoa</taxon>
        <taxon>Nematoda</taxon>
        <taxon>Enoplea</taxon>
        <taxon>Dorylaimia</taxon>
        <taxon>Trichinellida</taxon>
        <taxon>Trichuridae</taxon>
        <taxon>Trichuris</taxon>
    </lineage>
</organism>
<dbReference type="EMBL" id="KL363184">
    <property type="protein sequence ID" value="KFD58348.1"/>
    <property type="molecule type" value="Genomic_DNA"/>
</dbReference>
<sequence>MNAMALHKKNQLVNSFKESLSPDQKAAMRMMEERILVNDTNCTFRDDRFYIFRFLKAHQFNVDKAERLLKQHIAYRRILGLDSEKFMNQINQHFHKYFTRGDFGFDKEGRPVVYFPFGNIDPKAIIYFHNLPLSGQMPRKHHANTVRNQVCCTYFCVYRWPGMLYSFKGSDILKAMLVYQEKSRRLCKQVREERGCSVYQSIYVIDMQGIGQKHLWKPGLEVFSQIASSLEQHAPESLYRLYIINAPTIFNVFYQIVRPVLDENTKKKIRVFGSDYKGALLEDIAPEQLPAFYGGLCFGSNGDNKCSHAISYGGPVPKELYFNDTVKPSKLTAVTVNRQSETLIPIEVDTDLATISWFVKSLSQNDVGFGIYYSPDGSTDKVEDMEMIVPYFRLLTCFVPEYGSVQVNRRGKYFMRLNNKYSYFSSKHLEYNFSVAVADTPSE</sequence>
<evidence type="ECO:0000313" key="3">
    <source>
        <dbReference type="Proteomes" id="UP000030764"/>
    </source>
</evidence>
<dbReference type="AlphaFoldDB" id="A0A085MMA2"/>
<dbReference type="PANTHER" id="PTHR23324">
    <property type="entry name" value="SEC14 RELATED PROTEIN"/>
    <property type="match status" value="1"/>
</dbReference>
<dbReference type="SMART" id="SM01100">
    <property type="entry name" value="CRAL_TRIO_N"/>
    <property type="match status" value="1"/>
</dbReference>
<dbReference type="SUPFAM" id="SSF101576">
    <property type="entry name" value="Supernatant protein factor (SPF), C-terminal domain"/>
    <property type="match status" value="1"/>
</dbReference>
<dbReference type="Proteomes" id="UP000030764">
    <property type="component" value="Unassembled WGS sequence"/>
</dbReference>
<gene>
    <name evidence="2" type="ORF">M513_00574</name>
</gene>
<dbReference type="SUPFAM" id="SSF46938">
    <property type="entry name" value="CRAL/TRIO N-terminal domain"/>
    <property type="match status" value="1"/>
</dbReference>
<accession>A0A085MMA2</accession>
<dbReference type="Pfam" id="PF00650">
    <property type="entry name" value="CRAL_TRIO"/>
    <property type="match status" value="1"/>
</dbReference>
<keyword evidence="3" id="KW-1185">Reference proteome</keyword>
<evidence type="ECO:0000313" key="2">
    <source>
        <dbReference type="EMBL" id="KFD58348.1"/>
    </source>
</evidence>
<reference evidence="2 3" key="1">
    <citation type="journal article" date="2014" name="Nat. Genet.">
        <title>Genome and transcriptome of the porcine whipworm Trichuris suis.</title>
        <authorList>
            <person name="Jex A.R."/>
            <person name="Nejsum P."/>
            <person name="Schwarz E.M."/>
            <person name="Hu L."/>
            <person name="Young N.D."/>
            <person name="Hall R.S."/>
            <person name="Korhonen P.K."/>
            <person name="Liao S."/>
            <person name="Thamsborg S."/>
            <person name="Xia J."/>
            <person name="Xu P."/>
            <person name="Wang S."/>
            <person name="Scheerlinck J.P."/>
            <person name="Hofmann A."/>
            <person name="Sternberg P.W."/>
            <person name="Wang J."/>
            <person name="Gasser R.B."/>
        </authorList>
    </citation>
    <scope>NUCLEOTIDE SEQUENCE [LARGE SCALE GENOMIC DNA]</scope>
    <source>
        <strain evidence="2">DCEP-RM93M</strain>
    </source>
</reference>
<dbReference type="InterPro" id="IPR036865">
    <property type="entry name" value="CRAL-TRIO_dom_sf"/>
</dbReference>
<dbReference type="SUPFAM" id="SSF52087">
    <property type="entry name" value="CRAL/TRIO domain"/>
    <property type="match status" value="1"/>
</dbReference>
<dbReference type="SMART" id="SM00516">
    <property type="entry name" value="SEC14"/>
    <property type="match status" value="1"/>
</dbReference>
<evidence type="ECO:0000259" key="1">
    <source>
        <dbReference type="PROSITE" id="PS50191"/>
    </source>
</evidence>
<dbReference type="CDD" id="cd00170">
    <property type="entry name" value="SEC14"/>
    <property type="match status" value="1"/>
</dbReference>
<dbReference type="PANTHER" id="PTHR23324:SF83">
    <property type="entry name" value="SEC14-LIKE PROTEIN 2"/>
    <property type="match status" value="1"/>
</dbReference>
<dbReference type="Gene3D" id="3.40.525.10">
    <property type="entry name" value="CRAL-TRIO lipid binding domain"/>
    <property type="match status" value="2"/>
</dbReference>